<proteinExistence type="predicted"/>
<evidence type="ECO:0008006" key="3">
    <source>
        <dbReference type="Google" id="ProtNLM"/>
    </source>
</evidence>
<dbReference type="EMBL" id="BMEX01000001">
    <property type="protein sequence ID" value="GGA34139.1"/>
    <property type="molecule type" value="Genomic_DNA"/>
</dbReference>
<gene>
    <name evidence="1" type="ORF">GCM10007416_03630</name>
</gene>
<organism evidence="1 2">
    <name type="scientific">Kroppenstedtia guangzhouensis</name>
    <dbReference type="NCBI Taxonomy" id="1274356"/>
    <lineage>
        <taxon>Bacteria</taxon>
        <taxon>Bacillati</taxon>
        <taxon>Bacillota</taxon>
        <taxon>Bacilli</taxon>
        <taxon>Bacillales</taxon>
        <taxon>Thermoactinomycetaceae</taxon>
        <taxon>Kroppenstedtia</taxon>
    </lineage>
</organism>
<protein>
    <recommendedName>
        <fullName evidence="3">CRISPR-associated protein Cmr3</fullName>
    </recommendedName>
</protein>
<dbReference type="Proteomes" id="UP000617979">
    <property type="component" value="Unassembled WGS sequence"/>
</dbReference>
<evidence type="ECO:0000313" key="2">
    <source>
        <dbReference type="Proteomes" id="UP000617979"/>
    </source>
</evidence>
<dbReference type="InterPro" id="IPR019117">
    <property type="entry name" value="CRISPR-assoc_protein_Cmr3"/>
</dbReference>
<name>A0ABQ1G1C1_9BACL</name>
<reference evidence="2" key="1">
    <citation type="journal article" date="2019" name="Int. J. Syst. Evol. Microbiol.">
        <title>The Global Catalogue of Microorganisms (GCM) 10K type strain sequencing project: providing services to taxonomists for standard genome sequencing and annotation.</title>
        <authorList>
            <consortium name="The Broad Institute Genomics Platform"/>
            <consortium name="The Broad Institute Genome Sequencing Center for Infectious Disease"/>
            <person name="Wu L."/>
            <person name="Ma J."/>
        </authorList>
    </citation>
    <scope>NUCLEOTIDE SEQUENCE [LARGE SCALE GENOMIC DNA]</scope>
    <source>
        <strain evidence="2">CGMCC 1.12404</strain>
    </source>
</reference>
<keyword evidence="2" id="KW-1185">Reference proteome</keyword>
<sequence>MDTLFFRDGTPFHLGEGGSVQPRGSFPPSIMPLQGAIRTALARGRGWRPNHPNRWPEELGTPDDLGDLRLRGPFLRFGGERLYPIPLVLFGKWGAELTRLVPGEKVECDLGQVRLPRLAQPVTGKMLEGWLTQDGLESVLRGEVPAVTEILQPEKMWKEERRVGILRNVDTRKAEAHHLYTATHVRPVKDLMVEVDVQGIPEDWNPEASLTLPLGGEGRMAYVTVSKKAGDQADFPRMPEWSQTEDTVRFTVTLLTPGRYRNTCSVIQTGPKGIPGRCISASIGKMVSLGGWDLKRCRPRRSVSLLPAGCTWFYEAKVEQLDQIKGLHGTFTGEMNAYGMGQIAIGTWQEGTR</sequence>
<dbReference type="Pfam" id="PF09700">
    <property type="entry name" value="Cas_Cmr3"/>
    <property type="match status" value="1"/>
</dbReference>
<dbReference type="Gene3D" id="3.30.70.2940">
    <property type="match status" value="1"/>
</dbReference>
<comment type="caution">
    <text evidence="1">The sequence shown here is derived from an EMBL/GenBank/DDBJ whole genome shotgun (WGS) entry which is preliminary data.</text>
</comment>
<dbReference type="Gene3D" id="2.60.40.4350">
    <property type="match status" value="1"/>
</dbReference>
<accession>A0ABQ1G1C1</accession>
<evidence type="ECO:0000313" key="1">
    <source>
        <dbReference type="EMBL" id="GGA34139.1"/>
    </source>
</evidence>
<dbReference type="RefSeq" id="WP_188429179.1">
    <property type="nucleotide sequence ID" value="NZ_BMEX01000001.1"/>
</dbReference>